<reference evidence="1 2" key="1">
    <citation type="submission" date="2024-06" db="EMBL/GenBank/DDBJ databases">
        <authorList>
            <person name="Li F."/>
        </authorList>
    </citation>
    <scope>NUCLEOTIDE SEQUENCE [LARGE SCALE GENOMIC DNA]</scope>
    <source>
        <strain evidence="1 2">GXAS 311</strain>
    </source>
</reference>
<comment type="caution">
    <text evidence="1">The sequence shown here is derived from an EMBL/GenBank/DDBJ whole genome shotgun (WGS) entry which is preliminary data.</text>
</comment>
<sequence>MKTDHVDFVIRQWQAERPDLDSAPTGVIGRVGRLNQFIGSELQQVFSAHDLLSGEFDVLATLLRSGPPLSTDSKSVIKCINVVFRRDD</sequence>
<proteinExistence type="predicted"/>
<gene>
    <name evidence="1" type="ORF">ABVT43_08540</name>
</gene>
<protein>
    <submittedName>
        <fullName evidence="1">Uncharacterized protein</fullName>
    </submittedName>
</protein>
<accession>A0ABV2BTA3</accession>
<dbReference type="Proteomes" id="UP001548189">
    <property type="component" value="Unassembled WGS sequence"/>
</dbReference>
<evidence type="ECO:0000313" key="2">
    <source>
        <dbReference type="Proteomes" id="UP001548189"/>
    </source>
</evidence>
<name>A0ABV2BTA3_9GAMM</name>
<organism evidence="1 2">
    <name type="scientific">Aliikangiella maris</name>
    <dbReference type="NCBI Taxonomy" id="3162458"/>
    <lineage>
        <taxon>Bacteria</taxon>
        <taxon>Pseudomonadati</taxon>
        <taxon>Pseudomonadota</taxon>
        <taxon>Gammaproteobacteria</taxon>
        <taxon>Oceanospirillales</taxon>
        <taxon>Pleioneaceae</taxon>
        <taxon>Aliikangiella</taxon>
    </lineage>
</organism>
<evidence type="ECO:0000313" key="1">
    <source>
        <dbReference type="EMBL" id="MET1255171.1"/>
    </source>
</evidence>
<dbReference type="Gene3D" id="1.10.10.10">
    <property type="entry name" value="Winged helix-like DNA-binding domain superfamily/Winged helix DNA-binding domain"/>
    <property type="match status" value="1"/>
</dbReference>
<dbReference type="RefSeq" id="WP_353895757.1">
    <property type="nucleotide sequence ID" value="NZ_JBEVCJ010000008.1"/>
</dbReference>
<dbReference type="EMBL" id="JBEVCJ010000008">
    <property type="protein sequence ID" value="MET1255171.1"/>
    <property type="molecule type" value="Genomic_DNA"/>
</dbReference>
<keyword evidence="2" id="KW-1185">Reference proteome</keyword>
<dbReference type="InterPro" id="IPR036388">
    <property type="entry name" value="WH-like_DNA-bd_sf"/>
</dbReference>